<feature type="chain" id="PRO_5020688754" evidence="4">
    <location>
        <begin position="42"/>
        <end position="388"/>
    </location>
</feature>
<dbReference type="RefSeq" id="WP_136725905.1">
    <property type="nucleotide sequence ID" value="NZ_SUMC01000023.1"/>
</dbReference>
<dbReference type="Gene3D" id="3.10.350.10">
    <property type="entry name" value="LysM domain"/>
    <property type="match status" value="1"/>
</dbReference>
<dbReference type="GO" id="GO:0004222">
    <property type="term" value="F:metalloendopeptidase activity"/>
    <property type="evidence" value="ECO:0007669"/>
    <property type="project" value="TreeGrafter"/>
</dbReference>
<organism evidence="6 7">
    <name type="scientific">Actinacidiphila oryziradicis</name>
    <dbReference type="NCBI Taxonomy" id="2571141"/>
    <lineage>
        <taxon>Bacteria</taxon>
        <taxon>Bacillati</taxon>
        <taxon>Actinomycetota</taxon>
        <taxon>Actinomycetes</taxon>
        <taxon>Kitasatosporales</taxon>
        <taxon>Streptomycetaceae</taxon>
        <taxon>Actinacidiphila</taxon>
    </lineage>
</organism>
<feature type="compositionally biased region" description="Low complexity" evidence="3">
    <location>
        <begin position="128"/>
        <end position="159"/>
    </location>
</feature>
<dbReference type="InterPro" id="IPR016047">
    <property type="entry name" value="M23ase_b-sheet_dom"/>
</dbReference>
<dbReference type="InterPro" id="IPR036779">
    <property type="entry name" value="LysM_dom_sf"/>
</dbReference>
<dbReference type="PANTHER" id="PTHR21666">
    <property type="entry name" value="PEPTIDASE-RELATED"/>
    <property type="match status" value="1"/>
</dbReference>
<evidence type="ECO:0000256" key="1">
    <source>
        <dbReference type="ARBA" id="ARBA00010830"/>
    </source>
</evidence>
<dbReference type="PROSITE" id="PS51782">
    <property type="entry name" value="LYSM"/>
    <property type="match status" value="1"/>
</dbReference>
<dbReference type="Gene3D" id="1.10.530.10">
    <property type="match status" value="1"/>
</dbReference>
<dbReference type="SUPFAM" id="SSF51261">
    <property type="entry name" value="Duplicated hybrid motif"/>
    <property type="match status" value="1"/>
</dbReference>
<evidence type="ECO:0000256" key="3">
    <source>
        <dbReference type="SAM" id="MobiDB-lite"/>
    </source>
</evidence>
<feature type="signal peptide" evidence="4">
    <location>
        <begin position="1"/>
        <end position="41"/>
    </location>
</feature>
<dbReference type="Pfam" id="PF06737">
    <property type="entry name" value="Transglycosylas"/>
    <property type="match status" value="1"/>
</dbReference>
<dbReference type="InterPro" id="IPR011055">
    <property type="entry name" value="Dup_hybrid_motif"/>
</dbReference>
<sequence>MPAKGKHRRPRFSRFTRIGAAAGTTGAAIALPLVSATGAHAAAPSTWDKVAACESTDNWSINTGNGFYGGLQFTQSTWAAFGGTAYAARADLATKGQQIAIAEKVLAGQGPQAWPVCGPKAGLTQAADTSAAPAAATKSAPVKRAPAAKTQSAPAASQARTTGGGTYKVADGDSLSKIAGSHGVSGGWHQLYSDNKTVIGSDPNLIHPDQVLSLGGKTAAKPAAKPASAPAQTKAARIKAASSAAPVSSVSTISGYTTPVNYVVLGTAYHTAGAMWSSGYHTGQDFIVATGTRVQSIAAGTVVTAGWGGAYGNQVVIRHADGRYSQYAHLSVLSVSAGQSVSEGQQIGLSGATGNVTGPHLHFEIRTTPYYGSDISPLAYLREHGVII</sequence>
<dbReference type="FunFam" id="2.70.70.10:FF:000013">
    <property type="entry name" value="Peptidase family M23"/>
    <property type="match status" value="1"/>
</dbReference>
<accession>A0A4U0SK00</accession>
<comment type="caution">
    <text evidence="6">The sequence shown here is derived from an EMBL/GenBank/DDBJ whole genome shotgun (WGS) entry which is preliminary data.</text>
</comment>
<evidence type="ECO:0000256" key="2">
    <source>
        <dbReference type="ARBA" id="ARBA00022801"/>
    </source>
</evidence>
<protein>
    <submittedName>
        <fullName evidence="6">LysM peptidoglycan-binding domain-containing protein</fullName>
    </submittedName>
</protein>
<comment type="similarity">
    <text evidence="1">Belongs to the transglycosylase family. Rpf subfamily.</text>
</comment>
<dbReference type="Proteomes" id="UP000305778">
    <property type="component" value="Unassembled WGS sequence"/>
</dbReference>
<evidence type="ECO:0000313" key="7">
    <source>
        <dbReference type="Proteomes" id="UP000305778"/>
    </source>
</evidence>
<dbReference type="InterPro" id="IPR018392">
    <property type="entry name" value="LysM"/>
</dbReference>
<dbReference type="Pfam" id="PF01551">
    <property type="entry name" value="Peptidase_M23"/>
    <property type="match status" value="1"/>
</dbReference>
<dbReference type="EMBL" id="SUMC01000023">
    <property type="protein sequence ID" value="TKA09298.1"/>
    <property type="molecule type" value="Genomic_DNA"/>
</dbReference>
<keyword evidence="4" id="KW-0732">Signal</keyword>
<dbReference type="SUPFAM" id="SSF54106">
    <property type="entry name" value="LysM domain"/>
    <property type="match status" value="1"/>
</dbReference>
<dbReference type="SUPFAM" id="SSF53955">
    <property type="entry name" value="Lysozyme-like"/>
    <property type="match status" value="1"/>
</dbReference>
<evidence type="ECO:0000256" key="4">
    <source>
        <dbReference type="SAM" id="SignalP"/>
    </source>
</evidence>
<proteinExistence type="inferred from homology"/>
<keyword evidence="2" id="KW-0378">Hydrolase</keyword>
<dbReference type="InterPro" id="IPR010618">
    <property type="entry name" value="RPF"/>
</dbReference>
<feature type="domain" description="LysM" evidence="5">
    <location>
        <begin position="165"/>
        <end position="214"/>
    </location>
</feature>
<evidence type="ECO:0000313" key="6">
    <source>
        <dbReference type="EMBL" id="TKA09298.1"/>
    </source>
</evidence>
<dbReference type="CDD" id="cd00118">
    <property type="entry name" value="LysM"/>
    <property type="match status" value="1"/>
</dbReference>
<dbReference type="CDD" id="cd12797">
    <property type="entry name" value="M23_peptidase"/>
    <property type="match status" value="1"/>
</dbReference>
<dbReference type="CDD" id="cd13925">
    <property type="entry name" value="RPF"/>
    <property type="match status" value="1"/>
</dbReference>
<dbReference type="InterPro" id="IPR023346">
    <property type="entry name" value="Lysozyme-like_dom_sf"/>
</dbReference>
<dbReference type="AlphaFoldDB" id="A0A4U0SK00"/>
<reference evidence="6 7" key="1">
    <citation type="submission" date="2019-04" db="EMBL/GenBank/DDBJ databases">
        <title>Streptomyces oryziradicis sp. nov., a novel actinomycete isolated from rhizosphere soil of rice (Oryza sativa L.).</title>
        <authorList>
            <person name="Li C."/>
        </authorList>
    </citation>
    <scope>NUCLEOTIDE SEQUENCE [LARGE SCALE GENOMIC DNA]</scope>
    <source>
        <strain evidence="6 7">NEAU-C40</strain>
    </source>
</reference>
<dbReference type="SMART" id="SM00257">
    <property type="entry name" value="LysM"/>
    <property type="match status" value="1"/>
</dbReference>
<dbReference type="Gene3D" id="2.70.70.10">
    <property type="entry name" value="Glucose Permease (Domain IIA)"/>
    <property type="match status" value="1"/>
</dbReference>
<dbReference type="PANTHER" id="PTHR21666:SF270">
    <property type="entry name" value="MUREIN HYDROLASE ACTIVATOR ENVC"/>
    <property type="match status" value="1"/>
</dbReference>
<feature type="region of interest" description="Disordered" evidence="3">
    <location>
        <begin position="128"/>
        <end position="167"/>
    </location>
</feature>
<dbReference type="Pfam" id="PF01476">
    <property type="entry name" value="LysM"/>
    <property type="match status" value="1"/>
</dbReference>
<keyword evidence="7" id="KW-1185">Reference proteome</keyword>
<evidence type="ECO:0000259" key="5">
    <source>
        <dbReference type="PROSITE" id="PS51782"/>
    </source>
</evidence>
<dbReference type="InterPro" id="IPR050570">
    <property type="entry name" value="Cell_wall_metabolism_enzyme"/>
</dbReference>
<dbReference type="OrthoDB" id="5244067at2"/>
<gene>
    <name evidence="6" type="ORF">FCI23_23425</name>
</gene>
<name>A0A4U0SK00_9ACTN</name>